<dbReference type="GO" id="GO:0098505">
    <property type="term" value="F:G-rich strand telomeric DNA binding"/>
    <property type="evidence" value="ECO:0007669"/>
    <property type="project" value="TreeGrafter"/>
</dbReference>
<dbReference type="PANTHER" id="PTHR14513">
    <property type="entry name" value="PROTECTION OF TELOMERES 1"/>
    <property type="match status" value="1"/>
</dbReference>
<sequence length="499" mass="55768">MEEAAERERKRPREGDEAPSAAAPAGEAQYVYLPIADALKAPGARVCLFATVAEIGATVRSRGTDYTLTLRIVDQSRSAGISVTFFADNPALLPCVRSSGDVISLHNVVITMHGEFFVTFNKKFSSFALFEGKVSADCSPYQVSMKYHASKHDTELLTQMRTWLVNHPSGDTRLISCALIVFNIAPNLVFFMSVKLPVANGYFMSGMELILLQLSFRIVASTDATHLTLLYASAWGTCSLDSEAVESSPLYLEEAPLPREVLCTMPCLGTVLRIFVNRLIKEVFHLQKNIYWARFCNIASKQEFGIWKGILLPSSRVRLLSNEDGSVVDRLKMYDSRLANQVQRQPMASLPESFNVSGIEYETAGYTTLMESLTHEQVTHKFKTLVRVVAAYPCRTSDLSSLLTGNYCLRLTLEDPTARICAYVHKDDGAKFFGGFLTAEALIKKMNKLLGIPEDGDEGVPLTRNPPWIWCCLKSYRLDKNDPWGSRRYRIFATEIRDD</sequence>
<dbReference type="InterPro" id="IPR057620">
    <property type="entry name" value="POT1A/B-like_OB"/>
</dbReference>
<name>A0A5J9TTU8_9POAL</name>
<feature type="compositionally biased region" description="Basic and acidic residues" evidence="8">
    <location>
        <begin position="1"/>
        <end position="16"/>
    </location>
</feature>
<feature type="domain" description="Telomeric single stranded DNA binding POT1/Cdc13" evidence="9">
    <location>
        <begin position="32"/>
        <end position="165"/>
    </location>
</feature>
<evidence type="ECO:0000256" key="6">
    <source>
        <dbReference type="ARBA" id="ARBA00023125"/>
    </source>
</evidence>
<comment type="subcellular location">
    <subcellularLocation>
        <location evidence="2">Chromosome</location>
        <location evidence="2">Telomere</location>
    </subcellularLocation>
    <subcellularLocation>
        <location evidence="1">Nucleus</location>
    </subcellularLocation>
</comment>
<dbReference type="GO" id="GO:0010521">
    <property type="term" value="F:telomerase inhibitor activity"/>
    <property type="evidence" value="ECO:0007669"/>
    <property type="project" value="TreeGrafter"/>
</dbReference>
<feature type="region of interest" description="Disordered" evidence="8">
    <location>
        <begin position="1"/>
        <end position="22"/>
    </location>
</feature>
<dbReference type="InterPro" id="IPR028389">
    <property type="entry name" value="POT1"/>
</dbReference>
<keyword evidence="5" id="KW-0779">Telomere</keyword>
<dbReference type="Gramene" id="TVU14111">
    <property type="protein sequence ID" value="TVU14111"/>
    <property type="gene ID" value="EJB05_37557"/>
</dbReference>
<keyword evidence="7" id="KW-0539">Nucleus</keyword>
<dbReference type="GO" id="GO:0000783">
    <property type="term" value="C:nuclear telomere cap complex"/>
    <property type="evidence" value="ECO:0007669"/>
    <property type="project" value="TreeGrafter"/>
</dbReference>
<proteinExistence type="inferred from homology"/>
<dbReference type="GO" id="GO:0032210">
    <property type="term" value="P:regulation of telomere maintenance via telomerase"/>
    <property type="evidence" value="ECO:0007669"/>
    <property type="project" value="TreeGrafter"/>
</dbReference>
<dbReference type="Gene3D" id="2.40.50.140">
    <property type="entry name" value="Nucleic acid-binding proteins"/>
    <property type="match status" value="1"/>
</dbReference>
<evidence type="ECO:0000256" key="3">
    <source>
        <dbReference type="ARBA" id="ARBA00008442"/>
    </source>
</evidence>
<accession>A0A5J9TTU8</accession>
<feature type="non-terminal residue" evidence="10">
    <location>
        <position position="1"/>
    </location>
</feature>
<comment type="similarity">
    <text evidence="3">Belongs to the telombin family.</text>
</comment>
<comment type="caution">
    <text evidence="10">The sequence shown here is derived from an EMBL/GenBank/DDBJ whole genome shotgun (WGS) entry which is preliminary data.</text>
</comment>
<dbReference type="EMBL" id="RWGY01000031">
    <property type="protein sequence ID" value="TVU14111.1"/>
    <property type="molecule type" value="Genomic_DNA"/>
</dbReference>
<dbReference type="InterPro" id="IPR011564">
    <property type="entry name" value="Telomer_end-bd_POT1/Cdc13"/>
</dbReference>
<keyword evidence="11" id="KW-1185">Reference proteome</keyword>
<evidence type="ECO:0000313" key="11">
    <source>
        <dbReference type="Proteomes" id="UP000324897"/>
    </source>
</evidence>
<protein>
    <recommendedName>
        <fullName evidence="9">Telomeric single stranded DNA binding POT1/Cdc13 domain-containing protein</fullName>
    </recommendedName>
</protein>
<evidence type="ECO:0000256" key="7">
    <source>
        <dbReference type="ARBA" id="ARBA00023242"/>
    </source>
</evidence>
<keyword evidence="4" id="KW-0158">Chromosome</keyword>
<evidence type="ECO:0000256" key="5">
    <source>
        <dbReference type="ARBA" id="ARBA00022895"/>
    </source>
</evidence>
<evidence type="ECO:0000256" key="1">
    <source>
        <dbReference type="ARBA" id="ARBA00004123"/>
    </source>
</evidence>
<organism evidence="10 11">
    <name type="scientific">Eragrostis curvula</name>
    <name type="common">weeping love grass</name>
    <dbReference type="NCBI Taxonomy" id="38414"/>
    <lineage>
        <taxon>Eukaryota</taxon>
        <taxon>Viridiplantae</taxon>
        <taxon>Streptophyta</taxon>
        <taxon>Embryophyta</taxon>
        <taxon>Tracheophyta</taxon>
        <taxon>Spermatophyta</taxon>
        <taxon>Magnoliopsida</taxon>
        <taxon>Liliopsida</taxon>
        <taxon>Poales</taxon>
        <taxon>Poaceae</taxon>
        <taxon>PACMAD clade</taxon>
        <taxon>Chloridoideae</taxon>
        <taxon>Eragrostideae</taxon>
        <taxon>Eragrostidinae</taxon>
        <taxon>Eragrostis</taxon>
    </lineage>
</organism>
<evidence type="ECO:0000256" key="8">
    <source>
        <dbReference type="SAM" id="MobiDB-lite"/>
    </source>
</evidence>
<dbReference type="CDD" id="cd04497">
    <property type="entry name" value="hPOT1_OB1_like"/>
    <property type="match status" value="1"/>
</dbReference>
<evidence type="ECO:0000256" key="2">
    <source>
        <dbReference type="ARBA" id="ARBA00004574"/>
    </source>
</evidence>
<dbReference type="AlphaFoldDB" id="A0A5J9TTU8"/>
<evidence type="ECO:0000256" key="4">
    <source>
        <dbReference type="ARBA" id="ARBA00022454"/>
    </source>
</evidence>
<gene>
    <name evidence="10" type="ORF">EJB05_37557</name>
</gene>
<dbReference type="InterPro" id="IPR012340">
    <property type="entry name" value="NA-bd_OB-fold"/>
</dbReference>
<dbReference type="PANTHER" id="PTHR14513:SF0">
    <property type="entry name" value="PROTECTION OF TELOMERES PROTEIN 1"/>
    <property type="match status" value="1"/>
</dbReference>
<dbReference type="SUPFAM" id="SSF50249">
    <property type="entry name" value="Nucleic acid-binding proteins"/>
    <property type="match status" value="1"/>
</dbReference>
<evidence type="ECO:0000259" key="9">
    <source>
        <dbReference type="SMART" id="SM00976"/>
    </source>
</evidence>
<keyword evidence="6" id="KW-0238">DNA-binding</keyword>
<dbReference type="Pfam" id="PF02765">
    <property type="entry name" value="POT1"/>
    <property type="match status" value="1"/>
</dbReference>
<dbReference type="Pfam" id="PF25507">
    <property type="entry name" value="OB_POT1A"/>
    <property type="match status" value="1"/>
</dbReference>
<dbReference type="OrthoDB" id="2186770at2759"/>
<dbReference type="Proteomes" id="UP000324897">
    <property type="component" value="Unassembled WGS sequence"/>
</dbReference>
<dbReference type="SMART" id="SM00976">
    <property type="entry name" value="Telo_bind"/>
    <property type="match status" value="1"/>
</dbReference>
<evidence type="ECO:0000313" key="10">
    <source>
        <dbReference type="EMBL" id="TVU14111.1"/>
    </source>
</evidence>
<reference evidence="10 11" key="1">
    <citation type="journal article" date="2019" name="Sci. Rep.">
        <title>A high-quality genome of Eragrostis curvula grass provides insights into Poaceae evolution and supports new strategies to enhance forage quality.</title>
        <authorList>
            <person name="Carballo J."/>
            <person name="Santos B.A.C.M."/>
            <person name="Zappacosta D."/>
            <person name="Garbus I."/>
            <person name="Selva J.P."/>
            <person name="Gallo C.A."/>
            <person name="Diaz A."/>
            <person name="Albertini E."/>
            <person name="Caccamo M."/>
            <person name="Echenique V."/>
        </authorList>
    </citation>
    <scope>NUCLEOTIDE SEQUENCE [LARGE SCALE GENOMIC DNA]</scope>
    <source>
        <strain evidence="11">cv. Victoria</strain>
        <tissue evidence="10">Leaf</tissue>
    </source>
</reference>
<dbReference type="FunFam" id="2.40.50.140:FF:000119">
    <property type="entry name" value="Protection of telomeres 1 homolog"/>
    <property type="match status" value="1"/>
</dbReference>
<dbReference type="GO" id="GO:0016233">
    <property type="term" value="P:telomere capping"/>
    <property type="evidence" value="ECO:0007669"/>
    <property type="project" value="TreeGrafter"/>
</dbReference>